<name>A0A7J9LJR1_GOSSC</name>
<organism evidence="2 3">
    <name type="scientific">Gossypium schwendimanii</name>
    <name type="common">Cotton</name>
    <dbReference type="NCBI Taxonomy" id="34291"/>
    <lineage>
        <taxon>Eukaryota</taxon>
        <taxon>Viridiplantae</taxon>
        <taxon>Streptophyta</taxon>
        <taxon>Embryophyta</taxon>
        <taxon>Tracheophyta</taxon>
        <taxon>Spermatophyta</taxon>
        <taxon>Magnoliopsida</taxon>
        <taxon>eudicotyledons</taxon>
        <taxon>Gunneridae</taxon>
        <taxon>Pentapetalae</taxon>
        <taxon>rosids</taxon>
        <taxon>malvids</taxon>
        <taxon>Malvales</taxon>
        <taxon>Malvaceae</taxon>
        <taxon>Malvoideae</taxon>
        <taxon>Gossypium</taxon>
    </lineage>
</organism>
<evidence type="ECO:0000256" key="1">
    <source>
        <dbReference type="SAM" id="MobiDB-lite"/>
    </source>
</evidence>
<proteinExistence type="predicted"/>
<feature type="region of interest" description="Disordered" evidence="1">
    <location>
        <begin position="18"/>
        <end position="53"/>
    </location>
</feature>
<keyword evidence="3" id="KW-1185">Reference proteome</keyword>
<evidence type="ECO:0000313" key="3">
    <source>
        <dbReference type="Proteomes" id="UP000593576"/>
    </source>
</evidence>
<dbReference type="EMBL" id="JABFAF010000006">
    <property type="protein sequence ID" value="MBA0858559.1"/>
    <property type="molecule type" value="Genomic_DNA"/>
</dbReference>
<feature type="compositionally biased region" description="Basic and acidic residues" evidence="1">
    <location>
        <begin position="33"/>
        <end position="47"/>
    </location>
</feature>
<dbReference type="AlphaFoldDB" id="A0A7J9LJR1"/>
<protein>
    <submittedName>
        <fullName evidence="2">Uncharacterized protein</fullName>
    </submittedName>
</protein>
<sequence>PRWHPSCHVKWPQFKNPNWAVEEEEKKKKRRGRREEEEKDHGGDLQRRSCSSLRCGGDYPLWKQSENEFPFNSSDFLALGMDRDHRRNNEGFIANDRGLHQTGDNYEDSEVNSQRRRGVA</sequence>
<gene>
    <name evidence="2" type="ORF">Goshw_028048</name>
</gene>
<dbReference type="Proteomes" id="UP000593576">
    <property type="component" value="Unassembled WGS sequence"/>
</dbReference>
<reference evidence="2 3" key="1">
    <citation type="journal article" date="2019" name="Genome Biol. Evol.">
        <title>Insights into the evolution of the New World diploid cottons (Gossypium, subgenus Houzingenia) based on genome sequencing.</title>
        <authorList>
            <person name="Grover C.E."/>
            <person name="Arick M.A. 2nd"/>
            <person name="Thrash A."/>
            <person name="Conover J.L."/>
            <person name="Sanders W.S."/>
            <person name="Peterson D.G."/>
            <person name="Frelichowski J.E."/>
            <person name="Scheffler J.A."/>
            <person name="Scheffler B.E."/>
            <person name="Wendel J.F."/>
        </authorList>
    </citation>
    <scope>NUCLEOTIDE SEQUENCE [LARGE SCALE GENOMIC DNA]</scope>
    <source>
        <strain evidence="2">1</strain>
        <tissue evidence="2">Leaf</tissue>
    </source>
</reference>
<feature type="region of interest" description="Disordered" evidence="1">
    <location>
        <begin position="88"/>
        <end position="120"/>
    </location>
</feature>
<evidence type="ECO:0000313" key="2">
    <source>
        <dbReference type="EMBL" id="MBA0858559.1"/>
    </source>
</evidence>
<accession>A0A7J9LJR1</accession>
<feature type="non-terminal residue" evidence="2">
    <location>
        <position position="120"/>
    </location>
</feature>
<comment type="caution">
    <text evidence="2">The sequence shown here is derived from an EMBL/GenBank/DDBJ whole genome shotgun (WGS) entry which is preliminary data.</text>
</comment>